<dbReference type="AlphaFoldDB" id="W0RQJ4"/>
<dbReference type="EMBL" id="CP007130">
    <property type="protein sequence ID" value="AHG93249.1"/>
    <property type="molecule type" value="Genomic_DNA"/>
</dbReference>
<keyword evidence="2" id="KW-0560">Oxidoreductase</keyword>
<keyword evidence="3" id="KW-0614">Plasmid</keyword>
<reference evidence="3 4" key="1">
    <citation type="journal article" date="2014" name="Genome Announc.">
        <title>Genome Sequence and Methylome of Soil Bacterium Gemmatirosa kalamazoonensis KBS708T, a Member of the Rarely Cultivated Gemmatimonadetes Phylum.</title>
        <authorList>
            <person name="Debruyn J.M."/>
            <person name="Radosevich M."/>
            <person name="Wommack K.E."/>
            <person name="Polson S.W."/>
            <person name="Hauser L.J."/>
            <person name="Fawaz M.N."/>
            <person name="Korlach J."/>
            <person name="Tsai Y.C."/>
        </authorList>
    </citation>
    <scope>NUCLEOTIDE SEQUENCE [LARGE SCALE GENOMIC DNA]</scope>
    <source>
        <strain evidence="3 4">KBS708</strain>
        <plasmid evidence="4">Plasmid 2</plasmid>
    </source>
</reference>
<organism evidence="3 4">
    <name type="scientific">Gemmatirosa kalamazoonensis</name>
    <dbReference type="NCBI Taxonomy" id="861299"/>
    <lineage>
        <taxon>Bacteria</taxon>
        <taxon>Pseudomonadati</taxon>
        <taxon>Gemmatimonadota</taxon>
        <taxon>Gemmatimonadia</taxon>
        <taxon>Gemmatimonadales</taxon>
        <taxon>Gemmatimonadaceae</taxon>
        <taxon>Gemmatirosa</taxon>
    </lineage>
</organism>
<evidence type="ECO:0000313" key="3">
    <source>
        <dbReference type="EMBL" id="AHG93249.1"/>
    </source>
</evidence>
<keyword evidence="4" id="KW-1185">Reference proteome</keyword>
<dbReference type="InterPro" id="IPR020904">
    <property type="entry name" value="Sc_DH/Rdtase_CS"/>
</dbReference>
<dbReference type="PANTHER" id="PTHR43391:SF82">
    <property type="entry name" value="OXIDOREDUCTASE SADH-RELATED"/>
    <property type="match status" value="1"/>
</dbReference>
<dbReference type="KEGG" id="gba:J421_5714"/>
<dbReference type="Pfam" id="PF00106">
    <property type="entry name" value="adh_short"/>
    <property type="match status" value="1"/>
</dbReference>
<evidence type="ECO:0000256" key="2">
    <source>
        <dbReference type="ARBA" id="ARBA00023002"/>
    </source>
</evidence>
<comment type="similarity">
    <text evidence="1">Belongs to the short-chain dehydrogenases/reductases (SDR) family.</text>
</comment>
<geneLocation type="plasmid" evidence="3 4">
    <name>2</name>
</geneLocation>
<dbReference type="GO" id="GO:0016491">
    <property type="term" value="F:oxidoreductase activity"/>
    <property type="evidence" value="ECO:0007669"/>
    <property type="project" value="UniProtKB-KW"/>
</dbReference>
<dbReference type="PROSITE" id="PS00061">
    <property type="entry name" value="ADH_SHORT"/>
    <property type="match status" value="1"/>
</dbReference>
<evidence type="ECO:0000256" key="1">
    <source>
        <dbReference type="ARBA" id="ARBA00006484"/>
    </source>
</evidence>
<dbReference type="SUPFAM" id="SSF51735">
    <property type="entry name" value="NAD(P)-binding Rossmann-fold domains"/>
    <property type="match status" value="1"/>
</dbReference>
<accession>W0RQJ4</accession>
<dbReference type="InterPro" id="IPR002347">
    <property type="entry name" value="SDR_fam"/>
</dbReference>
<dbReference type="InterPro" id="IPR036291">
    <property type="entry name" value="NAD(P)-bd_dom_sf"/>
</dbReference>
<dbReference type="HOGENOM" id="CLU_1852307_0_0_0"/>
<proteinExistence type="inferred from homology"/>
<dbReference type="eggNOG" id="COG1028">
    <property type="taxonomic scope" value="Bacteria"/>
</dbReference>
<name>W0RQJ4_9BACT</name>
<dbReference type="InParanoid" id="W0RQJ4"/>
<protein>
    <submittedName>
        <fullName evidence="3">Short-chain dehydrogenase/reductase SDR</fullName>
    </submittedName>
</protein>
<dbReference type="Gene3D" id="3.40.50.720">
    <property type="entry name" value="NAD(P)-binding Rossmann-like Domain"/>
    <property type="match status" value="1"/>
</dbReference>
<sequence length="138" mass="14749">MRYTSLSMREVSAALHDVAEDAWNTLRGLDEAGADAVATMHGIVHLLVNNSVISVAGTVEDLPVARIEDAMAVNFWGVVHGCRAFLRHLRAAVRRGEPAAICNVLSDFALFALPTKAAYAASKHAARSVVDSTAEPPR</sequence>
<dbReference type="PATRIC" id="fig|861299.3.peg.5753"/>
<dbReference type="PANTHER" id="PTHR43391">
    <property type="entry name" value="RETINOL DEHYDROGENASE-RELATED"/>
    <property type="match status" value="1"/>
</dbReference>
<evidence type="ECO:0000313" key="4">
    <source>
        <dbReference type="Proteomes" id="UP000019151"/>
    </source>
</evidence>
<gene>
    <name evidence="3" type="ORF">J421_5714</name>
</gene>
<dbReference type="Proteomes" id="UP000019151">
    <property type="component" value="Plasmid 2"/>
</dbReference>